<dbReference type="InterPro" id="IPR037217">
    <property type="entry name" value="Trp/Indoleamine_2_3_dOase-like"/>
</dbReference>
<dbReference type="Gene3D" id="1.20.58.480">
    <property type="match status" value="1"/>
</dbReference>
<keyword evidence="2" id="KW-0732">Signal</keyword>
<dbReference type="SUPFAM" id="SSF140959">
    <property type="entry name" value="Indolic compounds 2,3-dioxygenase-like"/>
    <property type="match status" value="1"/>
</dbReference>
<feature type="region of interest" description="Disordered" evidence="1">
    <location>
        <begin position="212"/>
        <end position="233"/>
    </location>
</feature>
<dbReference type="InterPro" id="IPR004981">
    <property type="entry name" value="Trp_2_3_dOase"/>
</dbReference>
<dbReference type="GO" id="GO:0019442">
    <property type="term" value="P:L-tryptophan catabolic process to acetyl-CoA"/>
    <property type="evidence" value="ECO:0007669"/>
    <property type="project" value="TreeGrafter"/>
</dbReference>
<feature type="chain" id="PRO_5031196531" evidence="2">
    <location>
        <begin position="25"/>
        <end position="233"/>
    </location>
</feature>
<proteinExistence type="predicted"/>
<dbReference type="PANTHER" id="PTHR10138:SF0">
    <property type="entry name" value="TRYPTOPHAN 2,3-DIOXYGENASE"/>
    <property type="match status" value="1"/>
</dbReference>
<dbReference type="GO" id="GO:0046872">
    <property type="term" value="F:metal ion binding"/>
    <property type="evidence" value="ECO:0007669"/>
    <property type="project" value="InterPro"/>
</dbReference>
<sequence length="233" mass="26382">MRVTRLTMEPLKWVLELLASLVLPAEDINFFAGEEAMSSCLHASGVDMLVCDVCRGDVSQEGDQLDSQSGMLYAEYLQLDKVLSAQRMLSSQSKRTVHDEHLFIITHQAYELWFKQIIYELDYVRDKFNSQDLTLDESQSLEILKRMSRIVLILKEKPPPVHPTEIRTSISPSSAVELSVTSAIHLRIGAQRLRASLVTGVNDPLARRIDYKPPEKPYKSLDRGLVGERGVNK</sequence>
<gene>
    <name evidence="3" type="ORF">TCMB3V08_LOCUS1308</name>
</gene>
<evidence type="ECO:0000256" key="2">
    <source>
        <dbReference type="SAM" id="SignalP"/>
    </source>
</evidence>
<organism evidence="3">
    <name type="scientific">Timema californicum</name>
    <name type="common">California timema</name>
    <name type="synonym">Walking stick</name>
    <dbReference type="NCBI Taxonomy" id="61474"/>
    <lineage>
        <taxon>Eukaryota</taxon>
        <taxon>Metazoa</taxon>
        <taxon>Ecdysozoa</taxon>
        <taxon>Arthropoda</taxon>
        <taxon>Hexapoda</taxon>
        <taxon>Insecta</taxon>
        <taxon>Pterygota</taxon>
        <taxon>Neoptera</taxon>
        <taxon>Polyneoptera</taxon>
        <taxon>Phasmatodea</taxon>
        <taxon>Timematodea</taxon>
        <taxon>Timematoidea</taxon>
        <taxon>Timematidae</taxon>
        <taxon>Timema</taxon>
    </lineage>
</organism>
<dbReference type="GO" id="GO:0004833">
    <property type="term" value="F:L-tryptophan 2,3-dioxygenase activity"/>
    <property type="evidence" value="ECO:0007669"/>
    <property type="project" value="InterPro"/>
</dbReference>
<dbReference type="PANTHER" id="PTHR10138">
    <property type="entry name" value="TRYPTOPHAN 2,3-DIOXYGENASE"/>
    <property type="match status" value="1"/>
</dbReference>
<protein>
    <submittedName>
        <fullName evidence="3">(California timema) hypothetical protein</fullName>
    </submittedName>
</protein>
<dbReference type="GO" id="GO:0020037">
    <property type="term" value="F:heme binding"/>
    <property type="evidence" value="ECO:0007669"/>
    <property type="project" value="InterPro"/>
</dbReference>
<dbReference type="Pfam" id="PF03301">
    <property type="entry name" value="Trp_dioxygenase"/>
    <property type="match status" value="1"/>
</dbReference>
<feature type="signal peptide" evidence="2">
    <location>
        <begin position="1"/>
        <end position="24"/>
    </location>
</feature>
<reference evidence="3" key="1">
    <citation type="submission" date="2020-11" db="EMBL/GenBank/DDBJ databases">
        <authorList>
            <person name="Tran Van P."/>
        </authorList>
    </citation>
    <scope>NUCLEOTIDE SEQUENCE</scope>
</reference>
<evidence type="ECO:0000313" key="3">
    <source>
        <dbReference type="EMBL" id="CAD7568541.1"/>
    </source>
</evidence>
<evidence type="ECO:0000256" key="1">
    <source>
        <dbReference type="SAM" id="MobiDB-lite"/>
    </source>
</evidence>
<dbReference type="AlphaFoldDB" id="A0A7R9P3K2"/>
<dbReference type="EMBL" id="OE179356">
    <property type="protein sequence ID" value="CAD7568541.1"/>
    <property type="molecule type" value="Genomic_DNA"/>
</dbReference>
<dbReference type="GO" id="GO:0019441">
    <property type="term" value="P:L-tryptophan catabolic process to kynurenine"/>
    <property type="evidence" value="ECO:0007669"/>
    <property type="project" value="InterPro"/>
</dbReference>
<name>A0A7R9P3K2_TIMCA</name>
<accession>A0A7R9P3K2</accession>